<feature type="signal peptide" evidence="1">
    <location>
        <begin position="1"/>
        <end position="24"/>
    </location>
</feature>
<dbReference type="RefSeq" id="WP_004344609.1">
    <property type="nucleotide sequence ID" value="NZ_GL586311.1"/>
</dbReference>
<dbReference type="AlphaFoldDB" id="E6K563"/>
<evidence type="ECO:0000313" key="3">
    <source>
        <dbReference type="EMBL" id="EFU31304.1"/>
    </source>
</evidence>
<evidence type="ECO:0000313" key="4">
    <source>
        <dbReference type="Proteomes" id="UP000003112"/>
    </source>
</evidence>
<dbReference type="STRING" id="873513.HMPREF6485_0697"/>
<dbReference type="SUPFAM" id="SSF101898">
    <property type="entry name" value="NHL repeat"/>
    <property type="match status" value="1"/>
</dbReference>
<dbReference type="Gene3D" id="2.130.10.10">
    <property type="entry name" value="YVTN repeat-like/Quinoprotein amine dehydrogenase"/>
    <property type="match status" value="2"/>
</dbReference>
<feature type="domain" description="PorZ N-terminal beta-propeller" evidence="2">
    <location>
        <begin position="49"/>
        <end position="201"/>
    </location>
</feature>
<protein>
    <submittedName>
        <fullName evidence="3">Two component regulator propeller</fullName>
    </submittedName>
</protein>
<gene>
    <name evidence="3" type="ORF">HMPREF6485_0697</name>
</gene>
<evidence type="ECO:0000259" key="2">
    <source>
        <dbReference type="Pfam" id="PF21544"/>
    </source>
</evidence>
<keyword evidence="4" id="KW-1185">Reference proteome</keyword>
<dbReference type="HOGENOM" id="CLU_018865_0_0_10"/>
<dbReference type="Proteomes" id="UP000003112">
    <property type="component" value="Unassembled WGS sequence"/>
</dbReference>
<proteinExistence type="predicted"/>
<dbReference type="eggNOG" id="COG3292">
    <property type="taxonomic scope" value="Bacteria"/>
</dbReference>
<dbReference type="InterPro" id="IPR015943">
    <property type="entry name" value="WD40/YVTN_repeat-like_dom_sf"/>
</dbReference>
<organism evidence="3 4">
    <name type="scientific">Segatella buccae ATCC 33574</name>
    <dbReference type="NCBI Taxonomy" id="873513"/>
    <lineage>
        <taxon>Bacteria</taxon>
        <taxon>Pseudomonadati</taxon>
        <taxon>Bacteroidota</taxon>
        <taxon>Bacteroidia</taxon>
        <taxon>Bacteroidales</taxon>
        <taxon>Prevotellaceae</taxon>
        <taxon>Segatella</taxon>
    </lineage>
</organism>
<feature type="chain" id="PRO_5003205255" evidence="1">
    <location>
        <begin position="25"/>
        <end position="675"/>
    </location>
</feature>
<dbReference type="InterPro" id="IPR048954">
    <property type="entry name" value="PorZ_N"/>
</dbReference>
<evidence type="ECO:0000256" key="1">
    <source>
        <dbReference type="SAM" id="SignalP"/>
    </source>
</evidence>
<reference evidence="3 4" key="1">
    <citation type="submission" date="2010-10" db="EMBL/GenBank/DDBJ databases">
        <authorList>
            <person name="Muzny D."/>
            <person name="Qin X."/>
            <person name="Deng J."/>
            <person name="Jiang H."/>
            <person name="Liu Y."/>
            <person name="Qu J."/>
            <person name="Song X.-Z."/>
            <person name="Zhang L."/>
            <person name="Thornton R."/>
            <person name="Coyle M."/>
            <person name="Francisco L."/>
            <person name="Jackson L."/>
            <person name="Javaid M."/>
            <person name="Korchina V."/>
            <person name="Kovar C."/>
            <person name="Mata R."/>
            <person name="Mathew T."/>
            <person name="Ngo R."/>
            <person name="Nguyen L."/>
            <person name="Nguyen N."/>
            <person name="Okwuonu G."/>
            <person name="Ongeri F."/>
            <person name="Pham C."/>
            <person name="Simmons D."/>
            <person name="Wilczek-Boney K."/>
            <person name="Hale W."/>
            <person name="Jakkamsetti A."/>
            <person name="Pham P."/>
            <person name="Ruth R."/>
            <person name="San Lucas F."/>
            <person name="Warren J."/>
            <person name="Zhang J."/>
            <person name="Zhao Z."/>
            <person name="Zhou C."/>
            <person name="Zhu D."/>
            <person name="Lee S."/>
            <person name="Bess C."/>
            <person name="Blankenburg K."/>
            <person name="Forbes L."/>
            <person name="Fu Q."/>
            <person name="Gubbala S."/>
            <person name="Hirani K."/>
            <person name="Jayaseelan J.C."/>
            <person name="Lara F."/>
            <person name="Munidasa M."/>
            <person name="Palculict T."/>
            <person name="Patil S."/>
            <person name="Pu L.-L."/>
            <person name="Saada N."/>
            <person name="Tang L."/>
            <person name="Weissenberger G."/>
            <person name="Zhu Y."/>
            <person name="Hemphill L."/>
            <person name="Shang Y."/>
            <person name="Youmans B."/>
            <person name="Ayvaz T."/>
            <person name="Ross M."/>
            <person name="Santibanez J."/>
            <person name="Aqrawi P."/>
            <person name="Gross S."/>
            <person name="Joshi V."/>
            <person name="Fowler G."/>
            <person name="Nazareth L."/>
            <person name="Reid J."/>
            <person name="Worley K."/>
            <person name="Petrosino J."/>
            <person name="Highlander S."/>
            <person name="Gibbs R."/>
        </authorList>
    </citation>
    <scope>NUCLEOTIDE SEQUENCE [LARGE SCALE GENOMIC DNA]</scope>
    <source>
        <strain evidence="3 4">ATCC 33574</strain>
    </source>
</reference>
<keyword evidence="1" id="KW-0732">Signal</keyword>
<name>E6K563_9BACT</name>
<dbReference type="SUPFAM" id="SSF63829">
    <property type="entry name" value="Calcium-dependent phosphotriesterase"/>
    <property type="match status" value="1"/>
</dbReference>
<comment type="caution">
    <text evidence="3">The sequence shown here is derived from an EMBL/GenBank/DDBJ whole genome shotgun (WGS) entry which is preliminary data.</text>
</comment>
<dbReference type="Pfam" id="PF21544">
    <property type="entry name" value="PorZ_N_b_propeller"/>
    <property type="match status" value="1"/>
</dbReference>
<dbReference type="EMBL" id="AEPD01000015">
    <property type="protein sequence ID" value="EFU31304.1"/>
    <property type="molecule type" value="Genomic_DNA"/>
</dbReference>
<dbReference type="GeneID" id="93535602"/>
<sequence length="675" mass="73862">MIRKLIASMAIALLSAFHTFSATAAGIGTWKAYLSYSQVQDVEEAGRQLYVLASGSLYAYNTGDKSITTFSKINGLNDCNISKISYNKTVRKLIIVYENFNIDLMDDKGRVTNVSDYRNANLMADKNINDISQAGSLAYLSTGFGIVKMNMDNAEISDTYNLGFKVDYTYIDGNAIHAMSAARGHYSAPLTANLLDKSNWTRKGEYTAKTVEDKKALKEIASTLAPGGPKYNYFGFMKYHQGRLYTCGGGWGMDELNRPGTIQVLKDGEWQIYEDDIATKTGYRYVDTSCLDIDPKNPDHVFAGGRTGVYEFNNGRFMKAYSNDNTNGCLHTASTVGNNNKDYVIVNSLTFDKTGKLWMFNSISPSTSLVEYTDGKWTNLHHSELMYDDTRSLENIVGMMFDSRGLLWFCNDHYRTPSLFAYQTSTGGLNPYKSLVNQDGNMIVANGGVNCVVEDLKGNIWIGTSDGPLMLTAQSIAGNGTTFEQVKVPRNDGTNLADYLLSGSDITCMAIDGAGRKWFGTSADGVYLISEDNLVQLQHFTAENSKLLSNSVESIAINQQTGEVFFGTGMGLCSYMSDATATNETMTKDNVWAYPNPVRPDFTGLITVTGLSYNADVKITTSNGVLVANGRSNGGIFTWDGCDLKGRKVASGVYMVQTATASGDKGVVCKIAIVR</sequence>
<accession>E6K563</accession>